<keyword evidence="4" id="KW-0479">Metal-binding</keyword>
<dbReference type="SUPFAM" id="SSF52540">
    <property type="entry name" value="P-loop containing nucleoside triphosphate hydrolases"/>
    <property type="match status" value="1"/>
</dbReference>
<keyword evidence="6" id="KW-0547">Nucleotide-binding</keyword>
<keyword evidence="3" id="KW-0930">Antiviral protein</keyword>
<dbReference type="CDD" id="cd18034">
    <property type="entry name" value="DEXHc_dicer"/>
    <property type="match status" value="1"/>
</dbReference>
<dbReference type="InterPro" id="IPR005034">
    <property type="entry name" value="Dicer_dimerisation"/>
</dbReference>
<dbReference type="GO" id="GO:0004386">
    <property type="term" value="F:helicase activity"/>
    <property type="evidence" value="ECO:0007669"/>
    <property type="project" value="UniProtKB-KW"/>
</dbReference>
<proteinExistence type="inferred from homology"/>
<dbReference type="PANTHER" id="PTHR14950:SF37">
    <property type="entry name" value="ENDORIBONUCLEASE DICER"/>
    <property type="match status" value="1"/>
</dbReference>
<name>A0A6G1JF55_9PLEO</name>
<evidence type="ECO:0000256" key="14">
    <source>
        <dbReference type="ARBA" id="ARBA00025403"/>
    </source>
</evidence>
<dbReference type="Gene3D" id="3.30.160.380">
    <property type="entry name" value="Dicer dimerisation domain"/>
    <property type="match status" value="1"/>
</dbReference>
<evidence type="ECO:0000256" key="5">
    <source>
        <dbReference type="ARBA" id="ARBA00022737"/>
    </source>
</evidence>
<dbReference type="GO" id="GO:0004525">
    <property type="term" value="F:ribonuclease III activity"/>
    <property type="evidence" value="ECO:0007669"/>
    <property type="project" value="InterPro"/>
</dbReference>
<keyword evidence="5" id="KW-0677">Repeat</keyword>
<dbReference type="Pfam" id="PF03368">
    <property type="entry name" value="Dicer_dimer"/>
    <property type="match status" value="1"/>
</dbReference>
<dbReference type="InterPro" id="IPR000999">
    <property type="entry name" value="RNase_III_dom"/>
</dbReference>
<gene>
    <name evidence="21" type="ORF">K458DRAFT_357772</name>
</gene>
<evidence type="ECO:0000256" key="3">
    <source>
        <dbReference type="ARBA" id="ARBA00022721"/>
    </source>
</evidence>
<dbReference type="InterPro" id="IPR011545">
    <property type="entry name" value="DEAD/DEAH_box_helicase_dom"/>
</dbReference>
<keyword evidence="13" id="KW-0464">Manganese</keyword>
<evidence type="ECO:0000256" key="12">
    <source>
        <dbReference type="ARBA" id="ARBA00023118"/>
    </source>
</evidence>
<dbReference type="InterPro" id="IPR036389">
    <property type="entry name" value="RNase_III_sf"/>
</dbReference>
<keyword evidence="9" id="KW-0067">ATP-binding</keyword>
<dbReference type="CDD" id="cd00593">
    <property type="entry name" value="RIBOc"/>
    <property type="match status" value="2"/>
</dbReference>
<feature type="domain" description="Dicer dsRNA-binding fold" evidence="20">
    <location>
        <begin position="575"/>
        <end position="669"/>
    </location>
</feature>
<evidence type="ECO:0000256" key="7">
    <source>
        <dbReference type="ARBA" id="ARBA00022801"/>
    </source>
</evidence>
<dbReference type="EMBL" id="MU005572">
    <property type="protein sequence ID" value="KAF2689197.1"/>
    <property type="molecule type" value="Genomic_DNA"/>
</dbReference>
<dbReference type="SMART" id="SM00487">
    <property type="entry name" value="DEXDc"/>
    <property type="match status" value="1"/>
</dbReference>
<dbReference type="Pfam" id="PF00271">
    <property type="entry name" value="Helicase_C"/>
    <property type="match status" value="1"/>
</dbReference>
<dbReference type="Pfam" id="PF00636">
    <property type="entry name" value="Ribonuclease_3"/>
    <property type="match status" value="2"/>
</dbReference>
<evidence type="ECO:0000256" key="11">
    <source>
        <dbReference type="ARBA" id="ARBA00022884"/>
    </source>
</evidence>
<evidence type="ECO:0000259" key="17">
    <source>
        <dbReference type="PROSITE" id="PS50142"/>
    </source>
</evidence>
<evidence type="ECO:0000256" key="9">
    <source>
        <dbReference type="ARBA" id="ARBA00022840"/>
    </source>
</evidence>
<evidence type="ECO:0000256" key="13">
    <source>
        <dbReference type="ARBA" id="ARBA00023211"/>
    </source>
</evidence>
<feature type="domain" description="RNase III" evidence="17">
    <location>
        <begin position="931"/>
        <end position="1071"/>
    </location>
</feature>
<dbReference type="SUPFAM" id="SSF69065">
    <property type="entry name" value="RNase III domain-like"/>
    <property type="match status" value="2"/>
</dbReference>
<protein>
    <submittedName>
        <fullName evidence="21">P-loop containing nucleoside triphosphate hydrolase protein</fullName>
    </submittedName>
</protein>
<feature type="region of interest" description="Disordered" evidence="16">
    <location>
        <begin position="1409"/>
        <end position="1433"/>
    </location>
</feature>
<comment type="cofactor">
    <cofactor evidence="1">
        <name>Mn(2+)</name>
        <dbReference type="ChEBI" id="CHEBI:29035"/>
    </cofactor>
</comment>
<evidence type="ECO:0000259" key="19">
    <source>
        <dbReference type="PROSITE" id="PS51194"/>
    </source>
</evidence>
<dbReference type="FunFam" id="3.40.50.300:FF:001669">
    <property type="entry name" value="Dicer-like protein 1"/>
    <property type="match status" value="1"/>
</dbReference>
<feature type="domain" description="Helicase ATP-binding" evidence="18">
    <location>
        <begin position="32"/>
        <end position="212"/>
    </location>
</feature>
<dbReference type="PROSITE" id="PS51192">
    <property type="entry name" value="HELICASE_ATP_BIND_1"/>
    <property type="match status" value="1"/>
</dbReference>
<dbReference type="PANTHER" id="PTHR14950">
    <property type="entry name" value="DICER-RELATED"/>
    <property type="match status" value="1"/>
</dbReference>
<dbReference type="PROSITE" id="PS51327">
    <property type="entry name" value="DICER_DSRBF"/>
    <property type="match status" value="1"/>
</dbReference>
<dbReference type="Proteomes" id="UP000799291">
    <property type="component" value="Unassembled WGS sequence"/>
</dbReference>
<keyword evidence="8" id="KW-0347">Helicase</keyword>
<dbReference type="PROSITE" id="PS50142">
    <property type="entry name" value="RNASE_3_2"/>
    <property type="match status" value="2"/>
</dbReference>
<evidence type="ECO:0000256" key="16">
    <source>
        <dbReference type="SAM" id="MobiDB-lite"/>
    </source>
</evidence>
<dbReference type="GO" id="GO:0051607">
    <property type="term" value="P:defense response to virus"/>
    <property type="evidence" value="ECO:0007669"/>
    <property type="project" value="UniProtKB-KW"/>
</dbReference>
<dbReference type="SMART" id="SM00535">
    <property type="entry name" value="RIBOc"/>
    <property type="match status" value="2"/>
</dbReference>
<dbReference type="PROSITE" id="PS51194">
    <property type="entry name" value="HELICASE_CTER"/>
    <property type="match status" value="1"/>
</dbReference>
<comment type="cofactor">
    <cofactor evidence="2">
        <name>Mg(2+)</name>
        <dbReference type="ChEBI" id="CHEBI:18420"/>
    </cofactor>
</comment>
<evidence type="ECO:0000313" key="21">
    <source>
        <dbReference type="EMBL" id="KAF2689197.1"/>
    </source>
</evidence>
<dbReference type="InterPro" id="IPR027417">
    <property type="entry name" value="P-loop_NTPase"/>
</dbReference>
<dbReference type="Gene3D" id="3.40.50.300">
    <property type="entry name" value="P-loop containing nucleotide triphosphate hydrolases"/>
    <property type="match status" value="2"/>
</dbReference>
<evidence type="ECO:0000256" key="8">
    <source>
        <dbReference type="ARBA" id="ARBA00022806"/>
    </source>
</evidence>
<keyword evidence="10" id="KW-0460">Magnesium</keyword>
<dbReference type="GO" id="GO:0005634">
    <property type="term" value="C:nucleus"/>
    <property type="evidence" value="ECO:0007669"/>
    <property type="project" value="TreeGrafter"/>
</dbReference>
<feature type="domain" description="RNase III" evidence="17">
    <location>
        <begin position="1111"/>
        <end position="1286"/>
    </location>
</feature>
<accession>A0A6G1JF55</accession>
<dbReference type="GO" id="GO:0046872">
    <property type="term" value="F:metal ion binding"/>
    <property type="evidence" value="ECO:0007669"/>
    <property type="project" value="UniProtKB-KW"/>
</dbReference>
<dbReference type="PROSITE" id="PS00517">
    <property type="entry name" value="RNASE_3_1"/>
    <property type="match status" value="1"/>
</dbReference>
<feature type="compositionally biased region" description="Acidic residues" evidence="16">
    <location>
        <begin position="1414"/>
        <end position="1433"/>
    </location>
</feature>
<comment type="similarity">
    <text evidence="15">Belongs to the helicase family. Dicer subfamily.</text>
</comment>
<dbReference type="GO" id="GO:0005524">
    <property type="term" value="F:ATP binding"/>
    <property type="evidence" value="ECO:0007669"/>
    <property type="project" value="UniProtKB-KW"/>
</dbReference>
<dbReference type="FunFam" id="1.10.1520.10:FF:000032">
    <property type="entry name" value="Dicer-like protein 2"/>
    <property type="match status" value="1"/>
</dbReference>
<dbReference type="Pfam" id="PF00270">
    <property type="entry name" value="DEAD"/>
    <property type="match status" value="1"/>
</dbReference>
<organism evidence="21 22">
    <name type="scientific">Lentithecium fluviatile CBS 122367</name>
    <dbReference type="NCBI Taxonomy" id="1168545"/>
    <lineage>
        <taxon>Eukaryota</taxon>
        <taxon>Fungi</taxon>
        <taxon>Dikarya</taxon>
        <taxon>Ascomycota</taxon>
        <taxon>Pezizomycotina</taxon>
        <taxon>Dothideomycetes</taxon>
        <taxon>Pleosporomycetidae</taxon>
        <taxon>Pleosporales</taxon>
        <taxon>Massarineae</taxon>
        <taxon>Lentitheciaceae</taxon>
        <taxon>Lentithecium</taxon>
    </lineage>
</organism>
<dbReference type="OrthoDB" id="416741at2759"/>
<evidence type="ECO:0000259" key="18">
    <source>
        <dbReference type="PROSITE" id="PS51192"/>
    </source>
</evidence>
<dbReference type="GO" id="GO:0030422">
    <property type="term" value="P:siRNA processing"/>
    <property type="evidence" value="ECO:0007669"/>
    <property type="project" value="TreeGrafter"/>
</dbReference>
<feature type="domain" description="Helicase C-terminal" evidence="19">
    <location>
        <begin position="379"/>
        <end position="552"/>
    </location>
</feature>
<dbReference type="CDD" id="cd18802">
    <property type="entry name" value="SF2_C_dicer"/>
    <property type="match status" value="1"/>
</dbReference>
<evidence type="ECO:0000259" key="20">
    <source>
        <dbReference type="PROSITE" id="PS51327"/>
    </source>
</evidence>
<keyword evidence="11 15" id="KW-0694">RNA-binding</keyword>
<dbReference type="GO" id="GO:0005737">
    <property type="term" value="C:cytoplasm"/>
    <property type="evidence" value="ECO:0007669"/>
    <property type="project" value="TreeGrafter"/>
</dbReference>
<dbReference type="InterPro" id="IPR014001">
    <property type="entry name" value="Helicase_ATP-bd"/>
</dbReference>
<reference evidence="21" key="1">
    <citation type="journal article" date="2020" name="Stud. Mycol.">
        <title>101 Dothideomycetes genomes: a test case for predicting lifestyles and emergence of pathogens.</title>
        <authorList>
            <person name="Haridas S."/>
            <person name="Albert R."/>
            <person name="Binder M."/>
            <person name="Bloem J."/>
            <person name="Labutti K."/>
            <person name="Salamov A."/>
            <person name="Andreopoulos B."/>
            <person name="Baker S."/>
            <person name="Barry K."/>
            <person name="Bills G."/>
            <person name="Bluhm B."/>
            <person name="Cannon C."/>
            <person name="Castanera R."/>
            <person name="Culley D."/>
            <person name="Daum C."/>
            <person name="Ezra D."/>
            <person name="Gonzalez J."/>
            <person name="Henrissat B."/>
            <person name="Kuo A."/>
            <person name="Liang C."/>
            <person name="Lipzen A."/>
            <person name="Lutzoni F."/>
            <person name="Magnuson J."/>
            <person name="Mondo S."/>
            <person name="Nolan M."/>
            <person name="Ohm R."/>
            <person name="Pangilinan J."/>
            <person name="Park H.-J."/>
            <person name="Ramirez L."/>
            <person name="Alfaro M."/>
            <person name="Sun H."/>
            <person name="Tritt A."/>
            <person name="Yoshinaga Y."/>
            <person name="Zwiers L.-H."/>
            <person name="Turgeon B."/>
            <person name="Goodwin S."/>
            <person name="Spatafora J."/>
            <person name="Crous P."/>
            <person name="Grigoriev I."/>
        </authorList>
    </citation>
    <scope>NUCLEOTIDE SEQUENCE</scope>
    <source>
        <strain evidence="21">CBS 122367</strain>
    </source>
</reference>
<dbReference type="GO" id="GO:0003723">
    <property type="term" value="F:RNA binding"/>
    <property type="evidence" value="ECO:0007669"/>
    <property type="project" value="UniProtKB-UniRule"/>
</dbReference>
<evidence type="ECO:0000256" key="15">
    <source>
        <dbReference type="PROSITE-ProRule" id="PRU00657"/>
    </source>
</evidence>
<dbReference type="GO" id="GO:0050688">
    <property type="term" value="P:regulation of defense response to virus"/>
    <property type="evidence" value="ECO:0007669"/>
    <property type="project" value="UniProtKB-KW"/>
</dbReference>
<comment type="function">
    <text evidence="14">Dicer-like endonuclease involved in cleaving double-stranded RNA in the RNA interference (RNAi) pathway. Produces 21 to 25 bp dsRNAs (siRNAs) which target the selective destruction of homologous RNAs leading to sequence-specific suppression of gene expression, called post-transcriptional gene silencing (PTGS). Part of a broad host defense response against viral infection and transposons.</text>
</comment>
<dbReference type="Gene3D" id="1.10.1520.10">
    <property type="entry name" value="Ribonuclease III domain"/>
    <property type="match status" value="2"/>
</dbReference>
<evidence type="ECO:0000313" key="22">
    <source>
        <dbReference type="Proteomes" id="UP000799291"/>
    </source>
</evidence>
<evidence type="ECO:0000256" key="4">
    <source>
        <dbReference type="ARBA" id="ARBA00022723"/>
    </source>
</evidence>
<evidence type="ECO:0000256" key="10">
    <source>
        <dbReference type="ARBA" id="ARBA00022842"/>
    </source>
</evidence>
<keyword evidence="12" id="KW-0051">Antiviral defense</keyword>
<keyword evidence="22" id="KW-1185">Reference proteome</keyword>
<evidence type="ECO:0000256" key="1">
    <source>
        <dbReference type="ARBA" id="ARBA00001936"/>
    </source>
</evidence>
<dbReference type="SMART" id="SM00490">
    <property type="entry name" value="HELICc"/>
    <property type="match status" value="1"/>
</dbReference>
<dbReference type="InterPro" id="IPR001650">
    <property type="entry name" value="Helicase_C-like"/>
</dbReference>
<evidence type="ECO:0000256" key="2">
    <source>
        <dbReference type="ARBA" id="ARBA00001946"/>
    </source>
</evidence>
<dbReference type="InterPro" id="IPR038248">
    <property type="entry name" value="Dicer_dimer_sf"/>
</dbReference>
<sequence>MASMPDTRDDTAAIQAGAQNETFRLRSYQTEMVEESMRANIIVVMDTGSGKTHIALARTAAELERSDPNKLVWFLAPTVALCEQQHRVFQKHLPGHGIQVLLGKDNVDHWSDQNTWDAVLQNIRIVLSTHQVLLEALTHGFVKMKKLALIIFDEAHHCTQKHPANLILANFYLPIAQYGVRTHLPKILGLSASPVMKATASIDALHQIEENMNAKAKTPKTHRSELLRFVHKPSLLRIDYPIATSATSPLLAALQAEVYNYDLKTDPYVADLLAKQREGYNVLRKLDKVLTKHDTYCYQQLKTLHNKSKDMAEELGTSVSEWYVWQCVEQFDKMIRTSEQQLLDWSHNERQHLSSILQRLPIPKTSRNPFVVPEDLSQKVERLVDVLVAEAGPECTGIVFIEQRVWVAALAEILSIHPRVKEQFSVGTFVGNSQSSKRKTNLASFVEPKNQQDTLDKFRAGETNLILATSVLEEGIDVSSCHLVICFERPKNLKSFVQRRGRARKQESKYYIFSPEQGNTRRPESWESLEEEMKKAYLDDLRKVKQAEEREGMHEDGERFYRVQSTGALLTLDNALPHLHHFCATLGSSAYVDLRPQYEFEEVKGARITAEVTLPLSVDPAIRITRGTESWETERMAMKDASFEAYRRLHAAGLVNENLLPVREEADDEMAEFQIADNTPSLIQISQTLDPWISIAEHQQRNTSVYHRTLIQVSGTTKQSMSMMLLTPVEMPKGPKLTLYWNEVKRVSITSSGLPPVAFSEASISVMRNITRRILSSVFPGRTSCDKNDFMWLLVPSEGSEDTRSHSDLLEWASATEGAQLASDLIRQGHHNVSEWGFISLEGGSSKYTPQTIDLSSLGPCIKATRVPKRRDFLHAVPESNQKNEAYSKIEELPISKCLVDSLPAAYPNFALLLPSILFKFETYMIADTLRTTLLAPLEIGREHLPLILRTLTGSGTGEEENYQRLEFFGDCILKFIASVHLMAEYPMKHESWLTGKKGKIVSNGFAARATIAAGLDKFILTKRFTGAKWAPRYMSDVLAQHGTDEKRTVSSKLLADVVESLIGASYVVGGFPKAFLCVQTLLPLENWTPIPEANTKLFNAVPADVSINSLSTVESLIGYTFTKKQFLLEALTHISYPDPSAHYSYERLEFLGDAVLDYIISKRLYAHTPELSHQKMHAIRSCMANAAFLAFRMFETTVQEELMIPATLQKQTHHRWLWQYLRLHYDLVKFRNEAARQHEGNREQILNAMQNEKKFPWHLLALNDAPKFLSDVVESVIGGIYVDSHGDIAACEGFVRRLGVLDCLQRILDDDVDCLHPKERLGHLAVNNAVQYVRVTDDKDLEGRQDGKKRMHRIQVEVGGEEVGGVVEGVKRLNAETRAAYLAVGILEQRGEGGDVGVDADVGVGVGVGGDVGEGDEEEDGEDGGGISLEEE</sequence>
<evidence type="ECO:0000256" key="6">
    <source>
        <dbReference type="ARBA" id="ARBA00022741"/>
    </source>
</evidence>
<keyword evidence="7 21" id="KW-0378">Hydrolase</keyword>